<evidence type="ECO:0000259" key="1">
    <source>
        <dbReference type="PROSITE" id="PS50943"/>
    </source>
</evidence>
<dbReference type="Pfam" id="PF01381">
    <property type="entry name" value="HTH_3"/>
    <property type="match status" value="1"/>
</dbReference>
<dbReference type="PROSITE" id="PS50943">
    <property type="entry name" value="HTH_CROC1"/>
    <property type="match status" value="1"/>
</dbReference>
<protein>
    <recommendedName>
        <fullName evidence="1">HTH cro/C1-type domain-containing protein</fullName>
    </recommendedName>
</protein>
<evidence type="ECO:0000313" key="2">
    <source>
        <dbReference type="EMBL" id="SUZ58335.1"/>
    </source>
</evidence>
<dbReference type="CDD" id="cd00093">
    <property type="entry name" value="HTH_XRE"/>
    <property type="match status" value="1"/>
</dbReference>
<dbReference type="InterPro" id="IPR010982">
    <property type="entry name" value="Lambda_DNA-bd_dom_sf"/>
</dbReference>
<dbReference type="AlphaFoldDB" id="A0A381NUR1"/>
<name>A0A381NUR1_9ZZZZ</name>
<dbReference type="Gene3D" id="1.10.260.40">
    <property type="entry name" value="lambda repressor-like DNA-binding domains"/>
    <property type="match status" value="1"/>
</dbReference>
<dbReference type="InterPro" id="IPR001387">
    <property type="entry name" value="Cro/C1-type_HTH"/>
</dbReference>
<dbReference type="GO" id="GO:0003677">
    <property type="term" value="F:DNA binding"/>
    <property type="evidence" value="ECO:0007669"/>
    <property type="project" value="InterPro"/>
</dbReference>
<dbReference type="SUPFAM" id="SSF47413">
    <property type="entry name" value="lambda repressor-like DNA-binding domains"/>
    <property type="match status" value="1"/>
</dbReference>
<sequence length="174" mass="19651">MFCKFAELCQKNARAQEKKQRSLLFMLTRQGPPTDFKWQADNIRALRSHLGQSQTELSREIGIRQQTISEWETGMYAPRGASVTCLTLLAVSSNFPFEQDRNDEMEPTRAQGFTPRRLADSGPVTIQSDSPASAQRLTFEAAKVAQAGQRPTTYNSTYFESRPSATVRRLEVPM</sequence>
<dbReference type="EMBL" id="UINC01000612">
    <property type="protein sequence ID" value="SUZ58335.1"/>
    <property type="molecule type" value="Genomic_DNA"/>
</dbReference>
<dbReference type="SMART" id="SM00530">
    <property type="entry name" value="HTH_XRE"/>
    <property type="match status" value="1"/>
</dbReference>
<organism evidence="2">
    <name type="scientific">marine metagenome</name>
    <dbReference type="NCBI Taxonomy" id="408172"/>
    <lineage>
        <taxon>unclassified sequences</taxon>
        <taxon>metagenomes</taxon>
        <taxon>ecological metagenomes</taxon>
    </lineage>
</organism>
<reference evidence="2" key="1">
    <citation type="submission" date="2018-05" db="EMBL/GenBank/DDBJ databases">
        <authorList>
            <person name="Lanie J.A."/>
            <person name="Ng W.-L."/>
            <person name="Kazmierczak K.M."/>
            <person name="Andrzejewski T.M."/>
            <person name="Davidsen T.M."/>
            <person name="Wayne K.J."/>
            <person name="Tettelin H."/>
            <person name="Glass J.I."/>
            <person name="Rusch D."/>
            <person name="Podicherti R."/>
            <person name="Tsui H.-C.T."/>
            <person name="Winkler M.E."/>
        </authorList>
    </citation>
    <scope>NUCLEOTIDE SEQUENCE</scope>
</reference>
<gene>
    <name evidence="2" type="ORF">METZ01_LOCUS11189</name>
</gene>
<feature type="domain" description="HTH cro/C1-type" evidence="1">
    <location>
        <begin position="43"/>
        <end position="78"/>
    </location>
</feature>
<accession>A0A381NUR1</accession>
<proteinExistence type="predicted"/>